<dbReference type="AlphaFoldDB" id="A0A345XJG1"/>
<name>A0A345XJG1_9ACTN</name>
<evidence type="ECO:0000313" key="3">
    <source>
        <dbReference type="Proteomes" id="UP000254425"/>
    </source>
</evidence>
<dbReference type="EMBL" id="CP031320">
    <property type="protein sequence ID" value="AXK31777.1"/>
    <property type="molecule type" value="Genomic_DNA"/>
</dbReference>
<accession>A0A345XJG1</accession>
<organism evidence="2 3">
    <name type="scientific">Streptomyces armeniacus</name>
    <dbReference type="NCBI Taxonomy" id="83291"/>
    <lineage>
        <taxon>Bacteria</taxon>
        <taxon>Bacillati</taxon>
        <taxon>Actinomycetota</taxon>
        <taxon>Actinomycetes</taxon>
        <taxon>Kitasatosporales</taxon>
        <taxon>Streptomycetaceae</taxon>
        <taxon>Streptomyces</taxon>
    </lineage>
</organism>
<dbReference type="Proteomes" id="UP000254425">
    <property type="component" value="Chromosome"/>
</dbReference>
<reference evidence="2 3" key="1">
    <citation type="submission" date="2018-07" db="EMBL/GenBank/DDBJ databases">
        <title>Draft genome of the type strain Streptomyces armeniacus ATCC 15676.</title>
        <authorList>
            <person name="Labana P."/>
            <person name="Gosse J.T."/>
            <person name="Boddy C.N."/>
        </authorList>
    </citation>
    <scope>NUCLEOTIDE SEQUENCE [LARGE SCALE GENOMIC DNA]</scope>
    <source>
        <strain evidence="2 3">ATCC 15676</strain>
    </source>
</reference>
<protein>
    <submittedName>
        <fullName evidence="2">Nuclear transport factor 2 family protein</fullName>
    </submittedName>
</protein>
<feature type="domain" description="SnoaL-like" evidence="1">
    <location>
        <begin position="7"/>
        <end position="101"/>
    </location>
</feature>
<dbReference type="SUPFAM" id="SSF54427">
    <property type="entry name" value="NTF2-like"/>
    <property type="match status" value="1"/>
</dbReference>
<proteinExistence type="predicted"/>
<evidence type="ECO:0000313" key="2">
    <source>
        <dbReference type="EMBL" id="AXK31777.1"/>
    </source>
</evidence>
<sequence>MEPLKVVEALWQRIEARDWAGAGELLAEDAVVEWPVTAERIVGRANFLAVNSEYPEGWEIRVRRIVADGVTVVSEVDVPHVEFGMFHAASFWTVRDGVVVRAREFWTSPGAEAAPAWRAPYVEPM</sequence>
<dbReference type="Pfam" id="PF12680">
    <property type="entry name" value="SnoaL_2"/>
    <property type="match status" value="1"/>
</dbReference>
<evidence type="ECO:0000259" key="1">
    <source>
        <dbReference type="Pfam" id="PF12680"/>
    </source>
</evidence>
<gene>
    <name evidence="2" type="ORF">DVA86_03050</name>
</gene>
<dbReference type="InterPro" id="IPR037401">
    <property type="entry name" value="SnoaL-like"/>
</dbReference>
<keyword evidence="3" id="KW-1185">Reference proteome</keyword>
<dbReference type="Gene3D" id="3.10.450.50">
    <property type="match status" value="1"/>
</dbReference>
<dbReference type="KEGG" id="sarm:DVA86_03050"/>
<dbReference type="RefSeq" id="WP_208884335.1">
    <property type="nucleotide sequence ID" value="NZ_CP031320.1"/>
</dbReference>
<dbReference type="InterPro" id="IPR032710">
    <property type="entry name" value="NTF2-like_dom_sf"/>
</dbReference>